<accession>D0L525</accession>
<sequence>MASRDDLTDTHFAAALGLVADYLDPETSRAELLLASASDRDAVLVALAGLAAGWYEQAHALMDLSDGPAVASRADLAASLRHAINTL</sequence>
<protein>
    <submittedName>
        <fullName evidence="1">Uncharacterized protein</fullName>
    </submittedName>
</protein>
<dbReference type="RefSeq" id="WP_012833054.1">
    <property type="nucleotide sequence ID" value="NC_013441.1"/>
</dbReference>
<reference evidence="1 2" key="2">
    <citation type="journal article" date="2010" name="Stand. Genomic Sci.">
        <title>Complete genome sequence of Gordonia bronchialis type strain (3410).</title>
        <authorList>
            <person name="Ivanova N."/>
            <person name="Sikorski J."/>
            <person name="Jando M."/>
            <person name="Lapidus A."/>
            <person name="Nolan M."/>
            <person name="Lucas S."/>
            <person name="Del Rio T.G."/>
            <person name="Tice H."/>
            <person name="Copeland A."/>
            <person name="Cheng J.F."/>
            <person name="Chen F."/>
            <person name="Bruce D."/>
            <person name="Goodwin L."/>
            <person name="Pitluck S."/>
            <person name="Mavromatis K."/>
            <person name="Ovchinnikova G."/>
            <person name="Pati A."/>
            <person name="Chen A."/>
            <person name="Palaniappan K."/>
            <person name="Land M."/>
            <person name="Hauser L."/>
            <person name="Chang Y.J."/>
            <person name="Jeffries C.D."/>
            <person name="Chain P."/>
            <person name="Saunders E."/>
            <person name="Han C."/>
            <person name="Detter J.C."/>
            <person name="Brettin T."/>
            <person name="Rohde M."/>
            <person name="Goker M."/>
            <person name="Bristow J."/>
            <person name="Eisen J.A."/>
            <person name="Markowitz V."/>
            <person name="Hugenholtz P."/>
            <person name="Klenk H.P."/>
            <person name="Kyrpides N.C."/>
        </authorList>
    </citation>
    <scope>NUCLEOTIDE SEQUENCE [LARGE SCALE GENOMIC DNA]</scope>
    <source>
        <strain evidence="2">ATCC 25592 / DSM 43247 / BCRC 13721 / JCM 3198 / KCTC 3076 / NBRC 16047 / NCTC 10667</strain>
    </source>
</reference>
<organism evidence="1 2">
    <name type="scientific">Gordonia bronchialis (strain ATCC 25592 / DSM 43247 / BCRC 13721 / JCM 3198 / KCTC 3076 / NBRC 16047 / NCTC 10667)</name>
    <name type="common">Rhodococcus bronchialis</name>
    <dbReference type="NCBI Taxonomy" id="526226"/>
    <lineage>
        <taxon>Bacteria</taxon>
        <taxon>Bacillati</taxon>
        <taxon>Actinomycetota</taxon>
        <taxon>Actinomycetes</taxon>
        <taxon>Mycobacteriales</taxon>
        <taxon>Gordoniaceae</taxon>
        <taxon>Gordonia</taxon>
    </lineage>
</organism>
<name>D0L525_GORB4</name>
<dbReference type="Proteomes" id="UP000001219">
    <property type="component" value="Chromosome"/>
</dbReference>
<keyword evidence="2" id="KW-1185">Reference proteome</keyword>
<dbReference type="EMBL" id="CP001802">
    <property type="protein sequence ID" value="ACY20477.1"/>
    <property type="molecule type" value="Genomic_DNA"/>
</dbReference>
<reference evidence="2" key="1">
    <citation type="submission" date="2009-10" db="EMBL/GenBank/DDBJ databases">
        <title>The complete chromosome of Gordonia bronchialis DSM 43247.</title>
        <authorList>
            <consortium name="US DOE Joint Genome Institute (JGI-PGF)"/>
            <person name="Lucas S."/>
            <person name="Copeland A."/>
            <person name="Lapidus A."/>
            <person name="Glavina del Rio T."/>
            <person name="Dalin E."/>
            <person name="Tice H."/>
            <person name="Bruce D."/>
            <person name="Goodwin L."/>
            <person name="Pitluck S."/>
            <person name="Kyrpides N."/>
            <person name="Mavromatis K."/>
            <person name="Ivanova N."/>
            <person name="Ovchinnikova G."/>
            <person name="Saunders E."/>
            <person name="Brettin T."/>
            <person name="Detter J.C."/>
            <person name="Han C."/>
            <person name="Larimer F."/>
            <person name="Land M."/>
            <person name="Hauser L."/>
            <person name="Markowitz V."/>
            <person name="Cheng J.-F."/>
            <person name="Hugenholtz P."/>
            <person name="Woyke T."/>
            <person name="Wu D."/>
            <person name="Jando M."/>
            <person name="Schneider S."/>
            <person name="Goeker M."/>
            <person name="Klenk H.-P."/>
            <person name="Eisen J.A."/>
        </authorList>
    </citation>
    <scope>NUCLEOTIDE SEQUENCE [LARGE SCALE GENOMIC DNA]</scope>
    <source>
        <strain evidence="2">ATCC 25592 / DSM 43247 / BCRC 13721 / JCM 3198 / KCTC 3076 / NBRC 16047 / NCTC 10667</strain>
    </source>
</reference>
<dbReference type="STRING" id="526226.Gbro_1169"/>
<evidence type="ECO:0000313" key="1">
    <source>
        <dbReference type="EMBL" id="ACY20477.1"/>
    </source>
</evidence>
<dbReference type="HOGENOM" id="CLU_2478967_0_0_11"/>
<dbReference type="AlphaFoldDB" id="D0L525"/>
<dbReference type="KEGG" id="gbr:Gbro_1169"/>
<gene>
    <name evidence="1" type="ordered locus">Gbro_1169</name>
</gene>
<evidence type="ECO:0000313" key="2">
    <source>
        <dbReference type="Proteomes" id="UP000001219"/>
    </source>
</evidence>
<proteinExistence type="predicted"/>